<accession>A0ACC0JCR7</accession>
<sequence length="2110" mass="237502">MDNPAIQTLETAAQMLMAPPTMVTSEQRHQAESVFLEFRSTKNPYQLCQEILEKSRVDYVLFEAAGLLKTALIREWTLLSENDISSLREYLLNYLLRQETPTFLREKLLQTIAIIIKRGSIDDGGRERKALLAELEKIILSSPISQQKLACSLILAIMQEYAITVKSADVGLIWEVHFRLKKLFEALDLKRIFRFTVSVLEQIVRSGHRPEGEQAMLTKQLLTIVETVLCWGQVSPLLPALTENKRLIREFEAIYETDSAPALRLSLNWRDTILQPELIALFFEIHMYVRTNPELASPSLTCLVQLARVSGVVVSATNLKQQYLENYVNSFLNMMANIQPVEREMLGISDIYRRLIQFYSPSMIAAQPPALLQNLTTLTCHCIRGAVVEEGVNDDTVWRESLNKFLHTWSSIVHDKDGYSNETLVNPCIEIFNTYLQCRLAPPDGTRGVESSDGCNDDIKDDIEEDERKLHSDVLLTIGAIARKAPAHCCHVLFELLRDRSKRLEEQLQLMHMGKLPVSGGEQLVSLFEDLHWILMILGHFIAIDCTEGETVMMPPEIVHFSLLENGNVDASLRFLVGESTNTENVDPVFKYVVGSCVRSGRIATTMLLANPAVKQQCLHRCASAWSVRQPVKLLALEVSHLRLLGEILRISAWECAALEAGLASVFSPELSATVSWLLKIWANSYLMPQASLYSEMSPILDTAFGRGSRGAQWAVRRLCARAATVLRHLAAQPAAAVAAASLLTTLAMHHHKQNPLASCDEFLGLVAWEAAGSNLPGELRKELHRAFAVAATYAEGKSKTTHIHKAFHFLSEVRNRLIASTVALQEKLMNIINMDSDTEPVRNMLADTLDCFIGVTEGVYEVGTMDEQFLLLIGALDKIPGIVYRYHNYPGVVLPALKLLAKSAKRMLHSVLPQNVNKFLEVCNTTFDVYLRWNSGKISSIPQDAEEEAYEDICALMEVICSIARCGAERGVGDTCARGLRLLLPLVTPPLLALPALAHQAYRTLRELHAAGQLTILPIEDFNMVIAALRVGLTAVSCDVSTLCCDTIVGLSNKARTLGDDNPYSLSLLTLAELLLMLIIKMEIPPDSIPTAGAAIYALTCVKPALLEGLARQLIEAYAVNDPANVPRLEEAFGVLTNGVLFDGSRPHKLRFQDNFDKFLASVHGFLIKMSAIRRSSQFDSTASSLDVHDDGNISKIKNHTKELLKSRIFLGRYIERRLINERIGYRDIILISPAEVELKKDLFEAQHKLRAIFPNTHWIGITDTEAIGHSPSGVCLWSEIDNQPFGPFWFQVRSLKFRDDEVLVAVKCLRHISDAFLEIEPMLTGRINKTKENIEAKIEHPVETLNETVQEIKASLKTALSISNSKLNYDSPCDSDNDWTNSSEDSKYSDSDSSVPDWDSDVGEDGELVYIKVNTSNNKVDDSKAPLLENCESFKRRNNFKRTSTRRSTRGRIFKVLKNRKSKNLEVFGKRQHDENDTPTLSGILKKTSLEDNKKTVVVQVNKNLMFNSEKNCQIEKMFGISLETNSDGKNLVVSDFLPEARPIYTSKVKKGYYLQKINGIDVNPYNINNILQVVADDYDNPKLQFQVVTEGVNFDLDKLLTAKGAPDPTLTQILKDSNCSVLYICCNDIEYHSNDDKGVLYCYPRPFNQNFLYNTRGAYVTNWNKDTDSRKGFYFEDILAAHAIMLPLEVRIQVDDAMTELQAADYREWTDDVENFQRLYTVIGTCLYYSGHLLSSHLQDEDLIEINSYLKLNGILQLSADKELEKLVIWKEVFINEHRKQNKNHGNANDYRIPEGRWFLLVAGRGHFILATLMEAGGCTEDATQKSDGTLKPSTLKLAKSQVDKKRHNSTEQINAGSSDNSVNYGSHHSLYSQWYSGPKHRHASNLDVSYSEDSNSLKSNSEKSEERVQGRRADREQRNRRDSSGSDSDWDRQEGSRASGSIDTPDIRKSLLNEIDHITVHKITAGDDNVLFHFLQLESEKGVLIAPAKSMEAQANNPLYSYIVKTFRSASKRIHELLQHSIRFKKNHGPSNPNKILVAVKEYGMLFQAPADILNQCGIRRNVEPYLFWVVGRIFSEPAPRELYVCYHESVPQDLTEISYLLSYLE</sequence>
<organism evidence="1 2">
    <name type="scientific">Choristoneura fumiferana</name>
    <name type="common">Spruce budworm moth</name>
    <name type="synonym">Archips fumiferana</name>
    <dbReference type="NCBI Taxonomy" id="7141"/>
    <lineage>
        <taxon>Eukaryota</taxon>
        <taxon>Metazoa</taxon>
        <taxon>Ecdysozoa</taxon>
        <taxon>Arthropoda</taxon>
        <taxon>Hexapoda</taxon>
        <taxon>Insecta</taxon>
        <taxon>Pterygota</taxon>
        <taxon>Neoptera</taxon>
        <taxon>Endopterygota</taxon>
        <taxon>Lepidoptera</taxon>
        <taxon>Glossata</taxon>
        <taxon>Ditrysia</taxon>
        <taxon>Tortricoidea</taxon>
        <taxon>Tortricidae</taxon>
        <taxon>Tortricinae</taxon>
        <taxon>Choristoneura</taxon>
    </lineage>
</organism>
<gene>
    <name evidence="1" type="ORF">MSG28_009795</name>
</gene>
<reference evidence="1 2" key="1">
    <citation type="journal article" date="2022" name="Genome Biol. Evol.">
        <title>The Spruce Budworm Genome: Reconstructing the Evolutionary History of Antifreeze Proteins.</title>
        <authorList>
            <person name="Beliveau C."/>
            <person name="Gagne P."/>
            <person name="Picq S."/>
            <person name="Vernygora O."/>
            <person name="Keeling C.I."/>
            <person name="Pinkney K."/>
            <person name="Doucet D."/>
            <person name="Wen F."/>
            <person name="Johnston J.S."/>
            <person name="Maaroufi H."/>
            <person name="Boyle B."/>
            <person name="Laroche J."/>
            <person name="Dewar K."/>
            <person name="Juretic N."/>
            <person name="Blackburn G."/>
            <person name="Nisole A."/>
            <person name="Brunet B."/>
            <person name="Brandao M."/>
            <person name="Lumley L."/>
            <person name="Duan J."/>
            <person name="Quan G."/>
            <person name="Lucarotti C.J."/>
            <person name="Roe A.D."/>
            <person name="Sperling F.A.H."/>
            <person name="Levesque R.C."/>
            <person name="Cusson M."/>
        </authorList>
    </citation>
    <scope>NUCLEOTIDE SEQUENCE [LARGE SCALE GENOMIC DNA]</scope>
    <source>
        <strain evidence="1">Glfc:IPQL:Cfum</strain>
    </source>
</reference>
<proteinExistence type="predicted"/>
<name>A0ACC0JCR7_CHOFU</name>
<keyword evidence="2" id="KW-1185">Reference proteome</keyword>
<dbReference type="EMBL" id="CM046116">
    <property type="protein sequence ID" value="KAI8421861.1"/>
    <property type="molecule type" value="Genomic_DNA"/>
</dbReference>
<dbReference type="Proteomes" id="UP001064048">
    <property type="component" value="Chromosome 16"/>
</dbReference>
<comment type="caution">
    <text evidence="1">The sequence shown here is derived from an EMBL/GenBank/DDBJ whole genome shotgun (WGS) entry which is preliminary data.</text>
</comment>
<evidence type="ECO:0000313" key="2">
    <source>
        <dbReference type="Proteomes" id="UP001064048"/>
    </source>
</evidence>
<evidence type="ECO:0000313" key="1">
    <source>
        <dbReference type="EMBL" id="KAI8421861.1"/>
    </source>
</evidence>
<protein>
    <submittedName>
        <fullName evidence="1">Uncharacterized protein</fullName>
    </submittedName>
</protein>